<evidence type="ECO:0000313" key="2">
    <source>
        <dbReference type="EMBL" id="NOV48510.1"/>
    </source>
</evidence>
<feature type="region of interest" description="Disordered" evidence="1">
    <location>
        <begin position="851"/>
        <end position="871"/>
    </location>
</feature>
<dbReference type="PANTHER" id="PTHR17611">
    <property type="entry name" value="DNA SEGMENT, CHR 5, ERATO DOI 579, EXPRESSED"/>
    <property type="match status" value="1"/>
</dbReference>
<organism evidence="2">
    <name type="scientific">Xenopsylla cheopis</name>
    <name type="common">Oriental rat flea</name>
    <name type="synonym">Pulex cheopis</name>
    <dbReference type="NCBI Taxonomy" id="163159"/>
    <lineage>
        <taxon>Eukaryota</taxon>
        <taxon>Metazoa</taxon>
        <taxon>Ecdysozoa</taxon>
        <taxon>Arthropoda</taxon>
        <taxon>Hexapoda</taxon>
        <taxon>Insecta</taxon>
        <taxon>Pterygota</taxon>
        <taxon>Neoptera</taxon>
        <taxon>Endopterygota</taxon>
        <taxon>Siphonaptera</taxon>
        <taxon>Pulicidae</taxon>
        <taxon>Xenopsyllinae</taxon>
        <taxon>Xenopsylla</taxon>
    </lineage>
</organism>
<protein>
    <recommendedName>
        <fullName evidence="3">C3H1-type domain-containing protein</fullName>
    </recommendedName>
</protein>
<dbReference type="AlphaFoldDB" id="A0A6M2DSA7"/>
<proteinExistence type="predicted"/>
<dbReference type="Pfam" id="PF15376">
    <property type="entry name" value="DUF4603"/>
    <property type="match status" value="1"/>
</dbReference>
<dbReference type="InterPro" id="IPR027871">
    <property type="entry name" value="DUF4603"/>
</dbReference>
<reference evidence="2" key="1">
    <citation type="submission" date="2020-03" db="EMBL/GenBank/DDBJ databases">
        <title>Transcriptomic Profiling of the Digestive Tract of the Rat Flea, Xenopsylla cheopis, Following Blood Feeding and Infection with Yersinia pestis.</title>
        <authorList>
            <person name="Bland D.M."/>
            <person name="Martens C.A."/>
            <person name="Virtaneva K."/>
            <person name="Kanakabandi K."/>
            <person name="Long D."/>
            <person name="Rosenke R."/>
            <person name="Saturday G.A."/>
            <person name="Hoyt F.H."/>
            <person name="Bruno D.P."/>
            <person name="Ribeiro J.M.C."/>
            <person name="Hinnebusch J."/>
        </authorList>
    </citation>
    <scope>NUCLEOTIDE SEQUENCE</scope>
</reference>
<dbReference type="PANTHER" id="PTHR17611:SF3">
    <property type="entry name" value="DNA SEGMENT, CHR 5, ERATO DOI 579, EXPRESSED"/>
    <property type="match status" value="1"/>
</dbReference>
<dbReference type="EMBL" id="GIIL01004784">
    <property type="protein sequence ID" value="NOV48510.1"/>
    <property type="molecule type" value="Transcribed_RNA"/>
</dbReference>
<name>A0A6M2DSA7_XENCH</name>
<evidence type="ECO:0008006" key="3">
    <source>
        <dbReference type="Google" id="ProtNLM"/>
    </source>
</evidence>
<evidence type="ECO:0000256" key="1">
    <source>
        <dbReference type="SAM" id="MobiDB-lite"/>
    </source>
</evidence>
<accession>A0A6M2DSA7</accession>
<sequence>MKYPQLVSGRTVSGIGGWLSAELESHGLDGRVYARLVLSLLHAPVEFNARDLQEIRSAFENKKQGKRTQILEEDCLWFEKKWTSEQAKRYAAVECLKSASEQKAGIESLVDELCLKLREIENEQTPEKDFQCDNSAENNVTSCDNPVELANKYYAAFPALSGINQEEKTVSFNSTISESSAWLTKSYKTPAALTQDQPYYKRYNKKRSFRKRSKMWKETDTDRKQQNVKAVRNRAELGRKAKNKIRSTADVWDTDWELGNEELLREYINNQCDSKDEGYDTPIKCDDKDLDDVCFNQEWIYEYELNSKNSERPETVVDEINMAKFKAKFNESVEALWNDKPADTSIDELNLPVDFQDLLSSPSDTMFGNTADGPVKKPLRNSGRFMKNSIWSENFNDEENDCIINDKSFYPRANAASDEYKHQLELVRSCWENSDMETKNIKSEFNSMPWQCNYSTADITSKKWSDVISQNFLNTPYRILNHSKHLSSFSEVVPKGSGGEWPAQVIIDSFAMVRKSYNVSNYNNTIVSKEPDNPDDDLLTSPKTHFKPIKEDGYADGTTFAISSAIDTVNYKICEDGLLAIASDTQAKRYMIYKQNSSIDTLENCSKNEFIVKFCVQQISKACQTDELMFDFLRIANIGEETDNFMDSCCCCCEVQSAEKSMDGQMMKTGQIDYDIFDKEIQQFGVRKWCMKCSPTVTSHNNNNIWNSNWLPDKQLMTNDGSTNTSMNCNKSSTDPLLKIWSTDEKQCSSCGNNNLVSDIHELKSELRKDGEEILSDLSYMQSLYIGSEWDEDEQDQVIDTDNVAMESETPFDVNKLISNFIKPGDVLNLLKNAAVIQPLAKEGSSIMANCQPTKSDRKRRHSSTTRNHIEASGECKKPHCKFSHEITSMPCQLWADNSCQPDGFCPYQHNSAYARPLTR</sequence>